<protein>
    <submittedName>
        <fullName evidence="2">AT2G05540 protein</fullName>
    </submittedName>
</protein>
<evidence type="ECO:0000256" key="1">
    <source>
        <dbReference type="SAM" id="SignalP"/>
    </source>
</evidence>
<dbReference type="EMBL" id="AK319044">
    <property type="protein sequence ID" value="BAH57159.1"/>
    <property type="molecule type" value="mRNA"/>
</dbReference>
<reference evidence="2" key="1">
    <citation type="journal article" date="2009" name="DNA Res.">
        <title>Analysis of multiple occurrences of alternative splicing events in Arabidopsis thaliana using novel sequenced full-length cDNAs.</title>
        <authorList>
            <person name="Iida K."/>
            <person name="Fukami-Kobayashi K."/>
            <person name="Toyoda A."/>
            <person name="Sakaki Y."/>
            <person name="Kobayashi M."/>
            <person name="Seki M."/>
            <person name="Shinozaki K."/>
        </authorList>
    </citation>
    <scope>NUCLEOTIDE SEQUENCE</scope>
</reference>
<feature type="signal peptide" evidence="1">
    <location>
        <begin position="1"/>
        <end position="22"/>
    </location>
</feature>
<name>C0Z380_ARATH</name>
<gene>
    <name evidence="2" type="ordered locus">At2g05540</name>
</gene>
<feature type="chain" id="PRO_5002905596" evidence="1">
    <location>
        <begin position="23"/>
        <end position="113"/>
    </location>
</feature>
<sequence>MASKALLFLSLIVVLLIASEEGMEGSREEGMEETLVEDMETVVVDIETVMEDMETAVEDMETEEEDIVAMVAATEATTVAASGVVLMLVRLFKLSHRVLSRVTKSRKMMHIYQ</sequence>
<accession>C0Z380</accession>
<dbReference type="AlphaFoldDB" id="C0Z380"/>
<keyword evidence="1" id="KW-0732">Signal</keyword>
<organism evidence="2">
    <name type="scientific">Arabidopsis thaliana</name>
    <name type="common">Mouse-ear cress</name>
    <dbReference type="NCBI Taxonomy" id="3702"/>
    <lineage>
        <taxon>Eukaryota</taxon>
        <taxon>Viridiplantae</taxon>
        <taxon>Streptophyta</taxon>
        <taxon>Embryophyta</taxon>
        <taxon>Tracheophyta</taxon>
        <taxon>Spermatophyta</taxon>
        <taxon>Magnoliopsida</taxon>
        <taxon>eudicotyledons</taxon>
        <taxon>Gunneridae</taxon>
        <taxon>Pentapetalae</taxon>
        <taxon>rosids</taxon>
        <taxon>malvids</taxon>
        <taxon>Brassicales</taxon>
        <taxon>Brassicaceae</taxon>
        <taxon>Camelineae</taxon>
        <taxon>Arabidopsis</taxon>
    </lineage>
</organism>
<proteinExistence type="evidence at transcript level"/>
<evidence type="ECO:0000313" key="2">
    <source>
        <dbReference type="EMBL" id="BAH57159.1"/>
    </source>
</evidence>